<keyword evidence="2 5" id="KW-0812">Transmembrane</keyword>
<evidence type="ECO:0000256" key="4">
    <source>
        <dbReference type="ARBA" id="ARBA00023136"/>
    </source>
</evidence>
<dbReference type="AlphaFoldDB" id="A0AAV5SKS2"/>
<evidence type="ECO:0000313" key="7">
    <source>
        <dbReference type="Proteomes" id="UP001432027"/>
    </source>
</evidence>
<gene>
    <name evidence="6" type="ORF">PENTCL1PPCAC_4908</name>
</gene>
<feature type="transmembrane region" description="Helical" evidence="5">
    <location>
        <begin position="52"/>
        <end position="75"/>
    </location>
</feature>
<dbReference type="InterPro" id="IPR051068">
    <property type="entry name" value="MFS_Domain-Containing_Protein"/>
</dbReference>
<evidence type="ECO:0000256" key="5">
    <source>
        <dbReference type="SAM" id="Phobius"/>
    </source>
</evidence>
<protein>
    <recommendedName>
        <fullName evidence="8">Membrane transporter</fullName>
    </recommendedName>
</protein>
<keyword evidence="4 5" id="KW-0472">Membrane</keyword>
<feature type="transmembrane region" description="Helical" evidence="5">
    <location>
        <begin position="206"/>
        <end position="224"/>
    </location>
</feature>
<dbReference type="EMBL" id="BTSX01000002">
    <property type="protein sequence ID" value="GMS82733.1"/>
    <property type="molecule type" value="Genomic_DNA"/>
</dbReference>
<proteinExistence type="predicted"/>
<dbReference type="GO" id="GO:0005765">
    <property type="term" value="C:lysosomal membrane"/>
    <property type="evidence" value="ECO:0007669"/>
    <property type="project" value="TreeGrafter"/>
</dbReference>
<feature type="transmembrane region" description="Helical" evidence="5">
    <location>
        <begin position="139"/>
        <end position="159"/>
    </location>
</feature>
<dbReference type="SUPFAM" id="SSF103473">
    <property type="entry name" value="MFS general substrate transporter"/>
    <property type="match status" value="1"/>
</dbReference>
<evidence type="ECO:0000256" key="2">
    <source>
        <dbReference type="ARBA" id="ARBA00022692"/>
    </source>
</evidence>
<dbReference type="InterPro" id="IPR036259">
    <property type="entry name" value="MFS_trans_sf"/>
</dbReference>
<dbReference type="PANTHER" id="PTHR23510:SF25">
    <property type="entry name" value="MFS DOMAIN-CONTAINING PROTEIN"/>
    <property type="match status" value="1"/>
</dbReference>
<evidence type="ECO:0000256" key="1">
    <source>
        <dbReference type="ARBA" id="ARBA00004141"/>
    </source>
</evidence>
<keyword evidence="7" id="KW-1185">Reference proteome</keyword>
<dbReference type="PANTHER" id="PTHR23510">
    <property type="entry name" value="INNER MEMBRANE TRANSPORT PROTEIN YAJR"/>
    <property type="match status" value="1"/>
</dbReference>
<reference evidence="6" key="1">
    <citation type="submission" date="2023-10" db="EMBL/GenBank/DDBJ databases">
        <title>Genome assembly of Pristionchus species.</title>
        <authorList>
            <person name="Yoshida K."/>
            <person name="Sommer R.J."/>
        </authorList>
    </citation>
    <scope>NUCLEOTIDE SEQUENCE</scope>
    <source>
        <strain evidence="6">RS0144</strain>
    </source>
</reference>
<sequence length="235" mass="25842">MATALEQFSHMDKVAIAFVFFLKMVCSVLFSALLSAFTAFMETILNKPKDTALIYVAASQSAVGIVSILTVAVFVFTPLGKGRASPVLFFSLGCYFLVYLYSYPWPPVSEPIVVNSTANPHGCDATELEWCATQWHVKVWYWLPVTVILFAMAVPTSMISLDTVYSKLLGNIDQNMMQGALVLADDLASSIAPIVTMKIYTAYGPATFWLVLAGSALVGFLAWLPMIPKMRRLKI</sequence>
<feature type="transmembrane region" description="Helical" evidence="5">
    <location>
        <begin position="87"/>
        <end position="105"/>
    </location>
</feature>
<comment type="subcellular location">
    <subcellularLocation>
        <location evidence="1">Membrane</location>
        <topology evidence="1">Multi-pass membrane protein</topology>
    </subcellularLocation>
</comment>
<evidence type="ECO:0008006" key="8">
    <source>
        <dbReference type="Google" id="ProtNLM"/>
    </source>
</evidence>
<keyword evidence="3 5" id="KW-1133">Transmembrane helix</keyword>
<name>A0AAV5SKS2_9BILA</name>
<feature type="transmembrane region" description="Helical" evidence="5">
    <location>
        <begin position="14"/>
        <end position="40"/>
    </location>
</feature>
<organism evidence="6 7">
    <name type="scientific">Pristionchus entomophagus</name>
    <dbReference type="NCBI Taxonomy" id="358040"/>
    <lineage>
        <taxon>Eukaryota</taxon>
        <taxon>Metazoa</taxon>
        <taxon>Ecdysozoa</taxon>
        <taxon>Nematoda</taxon>
        <taxon>Chromadorea</taxon>
        <taxon>Rhabditida</taxon>
        <taxon>Rhabditina</taxon>
        <taxon>Diplogasteromorpha</taxon>
        <taxon>Diplogasteroidea</taxon>
        <taxon>Neodiplogasteridae</taxon>
        <taxon>Pristionchus</taxon>
    </lineage>
</organism>
<evidence type="ECO:0000256" key="3">
    <source>
        <dbReference type="ARBA" id="ARBA00022989"/>
    </source>
</evidence>
<dbReference type="Proteomes" id="UP001432027">
    <property type="component" value="Unassembled WGS sequence"/>
</dbReference>
<evidence type="ECO:0000313" key="6">
    <source>
        <dbReference type="EMBL" id="GMS82733.1"/>
    </source>
</evidence>
<accession>A0AAV5SKS2</accession>
<comment type="caution">
    <text evidence="6">The sequence shown here is derived from an EMBL/GenBank/DDBJ whole genome shotgun (WGS) entry which is preliminary data.</text>
</comment>